<evidence type="ECO:0000313" key="2">
    <source>
        <dbReference type="Proteomes" id="UP000095282"/>
    </source>
</evidence>
<evidence type="ECO:0000313" key="3">
    <source>
        <dbReference type="WBParaSite" id="Csp11.Scaffold630.g20618.t1"/>
    </source>
</evidence>
<name>A0A1I7UYI5_9PELO</name>
<accession>A0A1I7UYI5</accession>
<reference evidence="3" key="1">
    <citation type="submission" date="2016-11" db="UniProtKB">
        <authorList>
            <consortium name="WormBaseParasite"/>
        </authorList>
    </citation>
    <scope>IDENTIFICATION</scope>
</reference>
<sequence length="258" mass="29134">MVTRNPIVPFPLDDMYEFLGGNTNPMVPDTKILCSRSSKKYCTSSKINSLLKDLFNITIKTRFFDSNATKRAKKMLVPHNARVVSIKMTGFVHGDECHSFIPVDGTVPGSYYTYQMFGANRIQMTCYVEGGVSYVAGFCIYFESTGLRDAEFPTKIIQKAFDSVQKYAGRRYEPVLNVQQSDETVELLPQQNHLGVVYCSRIGSNVISSVDQNAVSHQEIDEKTRVIQMKKCLECSGQTERNAPPDYSTRENINPNFE</sequence>
<organism evidence="2 3">
    <name type="scientific">Caenorhabditis tropicalis</name>
    <dbReference type="NCBI Taxonomy" id="1561998"/>
    <lineage>
        <taxon>Eukaryota</taxon>
        <taxon>Metazoa</taxon>
        <taxon>Ecdysozoa</taxon>
        <taxon>Nematoda</taxon>
        <taxon>Chromadorea</taxon>
        <taxon>Rhabditida</taxon>
        <taxon>Rhabditina</taxon>
        <taxon>Rhabditomorpha</taxon>
        <taxon>Rhabditoidea</taxon>
        <taxon>Rhabditidae</taxon>
        <taxon>Peloderinae</taxon>
        <taxon>Caenorhabditis</taxon>
    </lineage>
</organism>
<protein>
    <submittedName>
        <fullName evidence="3">PHR domain-containing protein</fullName>
    </submittedName>
</protein>
<evidence type="ECO:0000256" key="1">
    <source>
        <dbReference type="SAM" id="MobiDB-lite"/>
    </source>
</evidence>
<dbReference type="Proteomes" id="UP000095282">
    <property type="component" value="Unplaced"/>
</dbReference>
<dbReference type="eggNOG" id="ENOG502TJUE">
    <property type="taxonomic scope" value="Eukaryota"/>
</dbReference>
<proteinExistence type="predicted"/>
<feature type="region of interest" description="Disordered" evidence="1">
    <location>
        <begin position="238"/>
        <end position="258"/>
    </location>
</feature>
<keyword evidence="2" id="KW-1185">Reference proteome</keyword>
<dbReference type="AlphaFoldDB" id="A0A1I7UYI5"/>
<dbReference type="WBParaSite" id="Csp11.Scaffold630.g20618.t1">
    <property type="protein sequence ID" value="Csp11.Scaffold630.g20618.t1"/>
    <property type="gene ID" value="Csp11.Scaffold630.g20618"/>
</dbReference>
<dbReference type="PANTHER" id="PTHR34005">
    <property type="entry name" value="PROTEIN CBG15054-RELATED"/>
    <property type="match status" value="1"/>
</dbReference>
<dbReference type="PANTHER" id="PTHR34005:SF1">
    <property type="entry name" value="PROTEIN CBG15054"/>
    <property type="match status" value="1"/>
</dbReference>